<keyword evidence="3" id="KW-0597">Phosphoprotein</keyword>
<dbReference type="InterPro" id="IPR036890">
    <property type="entry name" value="HATPase_C_sf"/>
</dbReference>
<dbReference type="SMART" id="SM00387">
    <property type="entry name" value="HATPase_c"/>
    <property type="match status" value="1"/>
</dbReference>
<protein>
    <recommendedName>
        <fullName evidence="2">histidine kinase</fullName>
        <ecNumber evidence="2">2.7.13.3</ecNumber>
    </recommendedName>
</protein>
<dbReference type="RefSeq" id="WP_095720007.1">
    <property type="nucleotide sequence ID" value="NZ_NTFS01000009.1"/>
</dbReference>
<keyword evidence="4" id="KW-0808">Transferase</keyword>
<accession>A0A2A2TPV6</accession>
<dbReference type="PROSITE" id="PS50109">
    <property type="entry name" value="HIS_KIN"/>
    <property type="match status" value="1"/>
</dbReference>
<dbReference type="Gene3D" id="3.30.565.10">
    <property type="entry name" value="Histidine kinase-like ATPase, C-terminal domain"/>
    <property type="match status" value="1"/>
</dbReference>
<comment type="catalytic activity">
    <reaction evidence="1">
        <text>ATP + protein L-histidine = ADP + protein N-phospho-L-histidine.</text>
        <dbReference type="EC" id="2.7.13.3"/>
    </reaction>
</comment>
<comment type="caution">
    <text evidence="7">The sequence shown here is derived from an EMBL/GenBank/DDBJ whole genome shotgun (WGS) entry which is preliminary data.</text>
</comment>
<evidence type="ECO:0000256" key="5">
    <source>
        <dbReference type="ARBA" id="ARBA00023012"/>
    </source>
</evidence>
<evidence type="ECO:0000313" key="8">
    <source>
        <dbReference type="Proteomes" id="UP000218238"/>
    </source>
</evidence>
<dbReference type="GO" id="GO:0000155">
    <property type="term" value="F:phosphorelay sensor kinase activity"/>
    <property type="evidence" value="ECO:0007669"/>
    <property type="project" value="TreeGrafter"/>
</dbReference>
<dbReference type="PRINTS" id="PR00344">
    <property type="entry name" value="BCTRLSENSOR"/>
</dbReference>
<dbReference type="InterPro" id="IPR004358">
    <property type="entry name" value="Sig_transdc_His_kin-like_C"/>
</dbReference>
<dbReference type="EC" id="2.7.13.3" evidence="2"/>
<evidence type="ECO:0000256" key="1">
    <source>
        <dbReference type="ARBA" id="ARBA00000085"/>
    </source>
</evidence>
<proteinExistence type="predicted"/>
<name>A0A2A2TPV6_9CYAN</name>
<keyword evidence="4" id="KW-0418">Kinase</keyword>
<evidence type="ECO:0000256" key="4">
    <source>
        <dbReference type="ARBA" id="ARBA00022777"/>
    </source>
</evidence>
<sequence length="406" mass="46383">MNNSITADIFAALNILILEYIDTGRFRITGNIPTWLKRFCPRKIKSGMEVLIPEEDFPFLENFLIDAEEFWQKDFENPLKSGIWSNNDLTGKESHFEASAIIVNHQKILIIQLLDKDYIERLSIIQQARENKLNHYQVVKENQKKEILIHCIIHDIAGQLSGINCCLALLEFENLTPKGKERLEIGRRQSIKQEMLIREVLDAFSAEVRSLESFDVDAKDAPNILNAAQQVVDFLTPTFALNKMQLKLAPEIDVTQDWRVIGDKSRLERVITNLTENAFRHSPSESTVVIELMQDDDSILVNIDDKGSGVKPEMVASLFQKFSQGQGKTGRIGLGLYFCRITVERWGGEIGYSPVADGGSRFWFCLPKPKGGFNMDCVAQRRSESTWRCRFPSRQSGEPEGRRREE</sequence>
<dbReference type="AlphaFoldDB" id="A0A2A2TPV6"/>
<evidence type="ECO:0000259" key="6">
    <source>
        <dbReference type="PROSITE" id="PS50109"/>
    </source>
</evidence>
<dbReference type="EMBL" id="NTFS01000009">
    <property type="protein sequence ID" value="PAX60462.1"/>
    <property type="molecule type" value="Genomic_DNA"/>
</dbReference>
<dbReference type="InterPro" id="IPR003594">
    <property type="entry name" value="HATPase_dom"/>
</dbReference>
<reference evidence="7 8" key="1">
    <citation type="submission" date="2017-08" db="EMBL/GenBank/DDBJ databases">
        <title>Draft genome sequence of filamentous cyanobacterium Calothrix elsteri CCALA 953.</title>
        <authorList>
            <person name="Gagunashvili A.N."/>
            <person name="Elster J."/>
            <person name="Andresson O.S."/>
        </authorList>
    </citation>
    <scope>NUCLEOTIDE SEQUENCE [LARGE SCALE GENOMIC DNA]</scope>
    <source>
        <strain evidence="7 8">CCALA 953</strain>
    </source>
</reference>
<dbReference type="OrthoDB" id="506182at2"/>
<dbReference type="Pfam" id="PF02518">
    <property type="entry name" value="HATPase_c"/>
    <property type="match status" value="1"/>
</dbReference>
<organism evidence="7 8">
    <name type="scientific">Brunnivagina elsteri CCALA 953</name>
    <dbReference type="NCBI Taxonomy" id="987040"/>
    <lineage>
        <taxon>Bacteria</taxon>
        <taxon>Bacillati</taxon>
        <taxon>Cyanobacteriota</taxon>
        <taxon>Cyanophyceae</taxon>
        <taxon>Nostocales</taxon>
        <taxon>Calotrichaceae</taxon>
        <taxon>Brunnivagina</taxon>
    </lineage>
</organism>
<gene>
    <name evidence="7" type="ORF">CK510_01560</name>
</gene>
<dbReference type="Proteomes" id="UP000218238">
    <property type="component" value="Unassembled WGS sequence"/>
</dbReference>
<dbReference type="PANTHER" id="PTHR43547">
    <property type="entry name" value="TWO-COMPONENT HISTIDINE KINASE"/>
    <property type="match status" value="1"/>
</dbReference>
<evidence type="ECO:0000256" key="2">
    <source>
        <dbReference type="ARBA" id="ARBA00012438"/>
    </source>
</evidence>
<dbReference type="SUPFAM" id="SSF55874">
    <property type="entry name" value="ATPase domain of HSP90 chaperone/DNA topoisomerase II/histidine kinase"/>
    <property type="match status" value="1"/>
</dbReference>
<evidence type="ECO:0000313" key="7">
    <source>
        <dbReference type="EMBL" id="PAX60462.1"/>
    </source>
</evidence>
<feature type="domain" description="Histidine kinase" evidence="6">
    <location>
        <begin position="151"/>
        <end position="370"/>
    </location>
</feature>
<evidence type="ECO:0000256" key="3">
    <source>
        <dbReference type="ARBA" id="ARBA00022553"/>
    </source>
</evidence>
<dbReference type="InterPro" id="IPR005467">
    <property type="entry name" value="His_kinase_dom"/>
</dbReference>
<keyword evidence="8" id="KW-1185">Reference proteome</keyword>
<keyword evidence="5" id="KW-0902">Two-component regulatory system</keyword>
<dbReference type="PANTHER" id="PTHR43547:SF2">
    <property type="entry name" value="HYBRID SIGNAL TRANSDUCTION HISTIDINE KINASE C"/>
    <property type="match status" value="1"/>
</dbReference>